<feature type="region of interest" description="Disordered" evidence="1">
    <location>
        <begin position="167"/>
        <end position="311"/>
    </location>
</feature>
<evidence type="ECO:0000256" key="1">
    <source>
        <dbReference type="SAM" id="MobiDB-lite"/>
    </source>
</evidence>
<evidence type="ECO:0000313" key="2">
    <source>
        <dbReference type="EMBL" id="OAT56779.1"/>
    </source>
</evidence>
<accession>A0AA91ECJ1</accession>
<dbReference type="EMBL" id="LXEX01000062">
    <property type="protein sequence ID" value="OAT56779.1"/>
    <property type="molecule type" value="Genomic_DNA"/>
</dbReference>
<protein>
    <submittedName>
        <fullName evidence="2">TolA family protein</fullName>
    </submittedName>
</protein>
<dbReference type="AlphaFoldDB" id="A0AA91ECJ1"/>
<keyword evidence="3" id="KW-1185">Reference proteome</keyword>
<dbReference type="RefSeq" id="WP_237087782.1">
    <property type="nucleotide sequence ID" value="NZ_LXEX01000062.1"/>
</dbReference>
<comment type="caution">
    <text evidence="2">The sequence shown here is derived from an EMBL/GenBank/DDBJ whole genome shotgun (WGS) entry which is preliminary data.</text>
</comment>
<gene>
    <name evidence="2" type="ORF">M993_04530</name>
</gene>
<proteinExistence type="predicted"/>
<name>A0AA91ECJ1_9GAMM</name>
<reference evidence="2 3" key="1">
    <citation type="submission" date="2016-04" db="EMBL/GenBank/DDBJ databases">
        <title>ATOL: Assembling a taxonomically balanced genome-scale reconstruction of the evolutionary history of the Enterobacteriaceae.</title>
        <authorList>
            <person name="Plunkett G.III."/>
            <person name="Neeno-Eckwall E.C."/>
            <person name="Glasner J.D."/>
            <person name="Perna N.T."/>
        </authorList>
    </citation>
    <scope>NUCLEOTIDE SEQUENCE [LARGE SCALE GENOMIC DNA]</scope>
    <source>
        <strain evidence="2 3">ATCC 12841</strain>
    </source>
</reference>
<organism evidence="2 3">
    <name type="scientific">Obesumbacterium proteus ATCC 12841</name>
    <dbReference type="NCBI Taxonomy" id="1354268"/>
    <lineage>
        <taxon>Bacteria</taxon>
        <taxon>Pseudomonadati</taxon>
        <taxon>Pseudomonadota</taxon>
        <taxon>Gammaproteobacteria</taxon>
        <taxon>Enterobacterales</taxon>
        <taxon>Hafniaceae</taxon>
        <taxon>Obesumbacterium</taxon>
    </lineage>
</organism>
<dbReference type="Proteomes" id="UP000078431">
    <property type="component" value="Unassembled WGS sequence"/>
</dbReference>
<sequence length="349" mass="39753">MSEEKNEIALVTLPSVPAELEAAFINDEFIEGLIKDIREKASSVVGDLNTAKGRRAYISMAANVRSTKTAIDEAGKKLVAEMKKRPALVDASRKKVRDSLDELAVEIRKPVTDWEAEQKEKEFNAMWDEALELDAKITAERAAALAAKIESDHEMALLMNEKIDREREEARQKAEQAKREHEERIKREAEEKARREADEAAKREIEAAAAREREATLAKERAEREAKELAEKAERDRIEAEQRAEREKKEAAEKAERDKQQAIAEEQRKAHEEAERIKRENEQKEQARLAEEKRIKDEEARRAADKEHRKTINNKALQDLIAAGVPEECAKLCITEIAKGNITAISINY</sequence>
<feature type="compositionally biased region" description="Basic and acidic residues" evidence="1">
    <location>
        <begin position="167"/>
        <end position="310"/>
    </location>
</feature>
<evidence type="ECO:0000313" key="3">
    <source>
        <dbReference type="Proteomes" id="UP000078431"/>
    </source>
</evidence>